<dbReference type="InterPro" id="IPR043142">
    <property type="entry name" value="PapC-like_C_sf"/>
</dbReference>
<name>A0A833PI38_ACIBZ</name>
<dbReference type="PANTHER" id="PTHR30451">
    <property type="entry name" value="OUTER MEMBRANE USHER PROTEIN"/>
    <property type="match status" value="1"/>
</dbReference>
<dbReference type="Pfam" id="PF00577">
    <property type="entry name" value="Usher"/>
    <property type="match status" value="1"/>
</dbReference>
<dbReference type="GO" id="GO:0009279">
    <property type="term" value="C:cell outer membrane"/>
    <property type="evidence" value="ECO:0007669"/>
    <property type="project" value="TreeGrafter"/>
</dbReference>
<evidence type="ECO:0000259" key="1">
    <source>
        <dbReference type="Pfam" id="PF13953"/>
    </source>
</evidence>
<dbReference type="GO" id="GO:0015473">
    <property type="term" value="F:fimbrial usher porin activity"/>
    <property type="evidence" value="ECO:0007669"/>
    <property type="project" value="InterPro"/>
</dbReference>
<dbReference type="EMBL" id="WNDP01000002">
    <property type="protein sequence ID" value="KAF1028232.1"/>
    <property type="molecule type" value="Genomic_DNA"/>
</dbReference>
<dbReference type="GO" id="GO:0009297">
    <property type="term" value="P:pilus assembly"/>
    <property type="evidence" value="ECO:0007669"/>
    <property type="project" value="InterPro"/>
</dbReference>
<feature type="domain" description="PapC-like C-terminal" evidence="1">
    <location>
        <begin position="162"/>
        <end position="225"/>
    </location>
</feature>
<dbReference type="InterPro" id="IPR042186">
    <property type="entry name" value="FimD_plug_dom"/>
</dbReference>
<dbReference type="InterPro" id="IPR025949">
    <property type="entry name" value="PapC-like_C"/>
</dbReference>
<organism evidence="2 3">
    <name type="scientific">Acinetobacter bereziniae</name>
    <name type="common">Acinetobacter genomosp. 10</name>
    <dbReference type="NCBI Taxonomy" id="106648"/>
    <lineage>
        <taxon>Bacteria</taxon>
        <taxon>Pseudomonadati</taxon>
        <taxon>Pseudomonadota</taxon>
        <taxon>Gammaproteobacteria</taxon>
        <taxon>Moraxellales</taxon>
        <taxon>Moraxellaceae</taxon>
        <taxon>Acinetobacter</taxon>
    </lineage>
</organism>
<reference evidence="3" key="1">
    <citation type="journal article" date="2020" name="MBio">
        <title>Horizontal gene transfer to a defensive symbiont with a reduced genome amongst a multipartite beetle microbiome.</title>
        <authorList>
            <person name="Waterworth S.C."/>
            <person name="Florez L.V."/>
            <person name="Rees E.R."/>
            <person name="Hertweck C."/>
            <person name="Kaltenpoth M."/>
            <person name="Kwan J.C."/>
        </authorList>
    </citation>
    <scope>NUCLEOTIDE SEQUENCE [LARGE SCALE GENOMIC DNA]</scope>
</reference>
<dbReference type="Proteomes" id="UP000490535">
    <property type="component" value="Unassembled WGS sequence"/>
</dbReference>
<proteinExistence type="predicted"/>
<protein>
    <submittedName>
        <fullName evidence="2">Outer membrane usher protein SfmD</fullName>
    </submittedName>
</protein>
<gene>
    <name evidence="2" type="primary">sfmD_3</name>
    <name evidence="2" type="ORF">GAK29_00112</name>
</gene>
<dbReference type="PANTHER" id="PTHR30451:SF6">
    <property type="entry name" value="OUTER MEMBRANE USHER PROTEIN SFMD"/>
    <property type="match status" value="1"/>
</dbReference>
<dbReference type="FunFam" id="2.60.40.2610:FF:000001">
    <property type="entry name" value="Outer membrane fimbrial usher protein"/>
    <property type="match status" value="1"/>
</dbReference>
<dbReference type="Gene3D" id="2.60.40.2070">
    <property type="match status" value="1"/>
</dbReference>
<dbReference type="Pfam" id="PF13953">
    <property type="entry name" value="PapC_C"/>
    <property type="match status" value="1"/>
</dbReference>
<accession>A0A833PI38</accession>
<evidence type="ECO:0000313" key="2">
    <source>
        <dbReference type="EMBL" id="KAF1028232.1"/>
    </source>
</evidence>
<comment type="caution">
    <text evidence="2">The sequence shown here is derived from an EMBL/GenBank/DDBJ whole genome shotgun (WGS) entry which is preliminary data.</text>
</comment>
<sequence length="241" mass="25681">MAGVSGTLLKKRNLSYNINQGKISQQGDIGSFSVNYNGGYGNLGAGYSYEKDSNQFTYSASGGVLAHRDGITFGQPLGSTSILVKAPGAKGVNIENNIGVKTDWRGYAIVPYANEYRSNRVALDSDSFSNNLEIGNNVENVIPIRGAIARASFDTSIGVRALVTLSNAGKHVPYASRVIETESSTQSMVADDGRVYLTGLPLKGTLQASWGGNDGEKCSTAYDISQMDLSQPVIQFDLECN</sequence>
<evidence type="ECO:0000313" key="3">
    <source>
        <dbReference type="Proteomes" id="UP000490535"/>
    </source>
</evidence>
<dbReference type="Gene3D" id="2.60.40.2610">
    <property type="entry name" value="Outer membrane usher protein FimD, plug domain"/>
    <property type="match status" value="1"/>
</dbReference>
<dbReference type="InterPro" id="IPR000015">
    <property type="entry name" value="Fimb_usher"/>
</dbReference>
<dbReference type="AlphaFoldDB" id="A0A833PI38"/>